<evidence type="ECO:0000313" key="2">
    <source>
        <dbReference type="EMBL" id="KOF91639.1"/>
    </source>
</evidence>
<proteinExistence type="predicted"/>
<keyword evidence="1" id="KW-0472">Membrane</keyword>
<keyword evidence="1" id="KW-1133">Transmembrane helix</keyword>
<organism evidence="2">
    <name type="scientific">Octopus bimaculoides</name>
    <name type="common">California two-spotted octopus</name>
    <dbReference type="NCBI Taxonomy" id="37653"/>
    <lineage>
        <taxon>Eukaryota</taxon>
        <taxon>Metazoa</taxon>
        <taxon>Spiralia</taxon>
        <taxon>Lophotrochozoa</taxon>
        <taxon>Mollusca</taxon>
        <taxon>Cephalopoda</taxon>
        <taxon>Coleoidea</taxon>
        <taxon>Octopodiformes</taxon>
        <taxon>Octopoda</taxon>
        <taxon>Incirrata</taxon>
        <taxon>Octopodidae</taxon>
        <taxon>Octopus</taxon>
    </lineage>
</organism>
<gene>
    <name evidence="2" type="ORF">OCBIM_22008369mg</name>
</gene>
<reference evidence="2" key="1">
    <citation type="submission" date="2015-07" db="EMBL/GenBank/DDBJ databases">
        <title>MeaNS - Measles Nucleotide Surveillance Program.</title>
        <authorList>
            <person name="Tran T."/>
            <person name="Druce J."/>
        </authorList>
    </citation>
    <scope>NUCLEOTIDE SEQUENCE</scope>
    <source>
        <strain evidence="2">UCB-OBI-ISO-001</strain>
        <tissue evidence="2">Gonad</tissue>
    </source>
</reference>
<sequence length="108" mass="12032">MMMMMSIIKETTTTTTATAHTFLCLAFLCFLIRCRILLREAILDTDRSKNSNTTVSQFLLVQCGSSFPSSFLSVIVAGVVVVIVIIIIIIIIIIVPDRARRELQNPEV</sequence>
<evidence type="ECO:0000256" key="1">
    <source>
        <dbReference type="SAM" id="Phobius"/>
    </source>
</evidence>
<feature type="transmembrane region" description="Helical" evidence="1">
    <location>
        <begin position="71"/>
        <end position="95"/>
    </location>
</feature>
<accession>A0A0L8HR41</accession>
<protein>
    <submittedName>
        <fullName evidence="2">Uncharacterized protein</fullName>
    </submittedName>
</protein>
<dbReference type="EMBL" id="KQ417498">
    <property type="protein sequence ID" value="KOF91639.1"/>
    <property type="molecule type" value="Genomic_DNA"/>
</dbReference>
<dbReference type="AlphaFoldDB" id="A0A0L8HR41"/>
<keyword evidence="1" id="KW-0812">Transmembrane</keyword>
<name>A0A0L8HR41_OCTBM</name>